<keyword evidence="3" id="KW-0677">Repeat</keyword>
<dbReference type="GO" id="GO:0005634">
    <property type="term" value="C:nucleus"/>
    <property type="evidence" value="ECO:0007669"/>
    <property type="project" value="UniProtKB-SubCell"/>
</dbReference>
<dbReference type="FunFam" id="2.60.120.650:FF:000042">
    <property type="entry name" value="Transcription factor jumonji (JmjC) domain-containing protein"/>
    <property type="match status" value="1"/>
</dbReference>
<dbReference type="FunFam" id="2.60.120.650:FF:000078">
    <property type="entry name" value="Predicted protein"/>
    <property type="match status" value="1"/>
</dbReference>
<feature type="domain" description="JmjN" evidence="11">
    <location>
        <begin position="56"/>
        <end position="97"/>
    </location>
</feature>
<evidence type="ECO:0000259" key="10">
    <source>
        <dbReference type="PROSITE" id="PS51011"/>
    </source>
</evidence>
<evidence type="ECO:0000313" key="13">
    <source>
        <dbReference type="EMBL" id="CAI9094044.1"/>
    </source>
</evidence>
<dbReference type="SMART" id="SM00249">
    <property type="entry name" value="PHD"/>
    <property type="match status" value="3"/>
</dbReference>
<protein>
    <submittedName>
        <fullName evidence="13">OLC1v1029693C1</fullName>
    </submittedName>
</protein>
<dbReference type="SMART" id="SM00545">
    <property type="entry name" value="JmjN"/>
    <property type="match status" value="1"/>
</dbReference>
<dbReference type="SMART" id="SM00558">
    <property type="entry name" value="JmjC"/>
    <property type="match status" value="1"/>
</dbReference>
<dbReference type="Pfam" id="PF01388">
    <property type="entry name" value="ARID"/>
    <property type="match status" value="1"/>
</dbReference>
<dbReference type="InterPro" id="IPR019787">
    <property type="entry name" value="Znf_PHD-finger"/>
</dbReference>
<dbReference type="InterPro" id="IPR004198">
    <property type="entry name" value="Znf_C5HC2"/>
</dbReference>
<dbReference type="GO" id="GO:0010468">
    <property type="term" value="P:regulation of gene expression"/>
    <property type="evidence" value="ECO:0007669"/>
    <property type="project" value="TreeGrafter"/>
</dbReference>
<keyword evidence="5" id="KW-0862">Zinc</keyword>
<evidence type="ECO:0000313" key="14">
    <source>
        <dbReference type="Proteomes" id="UP001161247"/>
    </source>
</evidence>
<dbReference type="Pfam" id="PF02375">
    <property type="entry name" value="JmjN"/>
    <property type="match status" value="1"/>
</dbReference>
<keyword evidence="4 7" id="KW-0863">Zinc-finger</keyword>
<dbReference type="PROSITE" id="PS51183">
    <property type="entry name" value="JMJN"/>
    <property type="match status" value="1"/>
</dbReference>
<dbReference type="PANTHER" id="PTHR10694:SF133">
    <property type="entry name" value="LYSINE-SPECIFIC DEMETHYLASE JMJ17"/>
    <property type="match status" value="1"/>
</dbReference>
<dbReference type="InterPro" id="IPR003347">
    <property type="entry name" value="JmjC_dom"/>
</dbReference>
<dbReference type="CDD" id="cd16100">
    <property type="entry name" value="ARID"/>
    <property type="match status" value="1"/>
</dbReference>
<feature type="domain" description="PHD-type" evidence="9">
    <location>
        <begin position="269"/>
        <end position="319"/>
    </location>
</feature>
<dbReference type="InterPro" id="IPR001606">
    <property type="entry name" value="ARID_dom"/>
</dbReference>
<dbReference type="EMBL" id="OX459119">
    <property type="protein sequence ID" value="CAI9094044.1"/>
    <property type="molecule type" value="Genomic_DNA"/>
</dbReference>
<dbReference type="SUPFAM" id="SSF57903">
    <property type="entry name" value="FYVE/PHD zinc finger"/>
    <property type="match status" value="2"/>
</dbReference>
<dbReference type="InterPro" id="IPR013637">
    <property type="entry name" value="Lys_sp_deMease-like_dom"/>
</dbReference>
<accession>A0AAV1CHG5</accession>
<dbReference type="Pfam" id="PF08429">
    <property type="entry name" value="PLU-1"/>
    <property type="match status" value="1"/>
</dbReference>
<feature type="domain" description="ARID" evidence="10">
    <location>
        <begin position="123"/>
        <end position="217"/>
    </location>
</feature>
<keyword evidence="6" id="KW-0539">Nucleus</keyword>
<dbReference type="Gene3D" id="1.10.150.60">
    <property type="entry name" value="ARID DNA-binding domain"/>
    <property type="match status" value="1"/>
</dbReference>
<feature type="compositionally biased region" description="Polar residues" evidence="8">
    <location>
        <begin position="1789"/>
        <end position="1803"/>
    </location>
</feature>
<dbReference type="GO" id="GO:0003677">
    <property type="term" value="F:DNA binding"/>
    <property type="evidence" value="ECO:0007669"/>
    <property type="project" value="InterPro"/>
</dbReference>
<feature type="region of interest" description="Disordered" evidence="8">
    <location>
        <begin position="1785"/>
        <end position="1820"/>
    </location>
</feature>
<dbReference type="PROSITE" id="PS51011">
    <property type="entry name" value="ARID"/>
    <property type="match status" value="1"/>
</dbReference>
<dbReference type="Pfam" id="PF02928">
    <property type="entry name" value="zf-C5HC2"/>
    <property type="match status" value="1"/>
</dbReference>
<evidence type="ECO:0000259" key="12">
    <source>
        <dbReference type="PROSITE" id="PS51184"/>
    </source>
</evidence>
<evidence type="ECO:0000256" key="7">
    <source>
        <dbReference type="PROSITE-ProRule" id="PRU00146"/>
    </source>
</evidence>
<dbReference type="InterPro" id="IPR036431">
    <property type="entry name" value="ARID_dom_sf"/>
</dbReference>
<dbReference type="PROSITE" id="PS50016">
    <property type="entry name" value="ZF_PHD_2"/>
    <property type="match status" value="2"/>
</dbReference>
<dbReference type="InterPro" id="IPR011011">
    <property type="entry name" value="Znf_FYVE_PHD"/>
</dbReference>
<dbReference type="PROSITE" id="PS51184">
    <property type="entry name" value="JMJC"/>
    <property type="match status" value="1"/>
</dbReference>
<dbReference type="PANTHER" id="PTHR10694">
    <property type="entry name" value="LYSINE-SPECIFIC DEMETHYLASE"/>
    <property type="match status" value="1"/>
</dbReference>
<dbReference type="CDD" id="cd15543">
    <property type="entry name" value="PHD_RSF1"/>
    <property type="match status" value="1"/>
</dbReference>
<dbReference type="InterPro" id="IPR019786">
    <property type="entry name" value="Zinc_finger_PHD-type_CS"/>
</dbReference>
<dbReference type="Pfam" id="PF00628">
    <property type="entry name" value="PHD"/>
    <property type="match status" value="2"/>
</dbReference>
<feature type="domain" description="PHD-type" evidence="9">
    <location>
        <begin position="1729"/>
        <end position="1775"/>
    </location>
</feature>
<feature type="compositionally biased region" description="Basic residues" evidence="8">
    <location>
        <begin position="1807"/>
        <end position="1819"/>
    </location>
</feature>
<dbReference type="GO" id="GO:0032452">
    <property type="term" value="F:histone demethylase activity"/>
    <property type="evidence" value="ECO:0007669"/>
    <property type="project" value="TreeGrafter"/>
</dbReference>
<dbReference type="SMART" id="SM00501">
    <property type="entry name" value="BRIGHT"/>
    <property type="match status" value="1"/>
</dbReference>
<keyword evidence="14" id="KW-1185">Reference proteome</keyword>
<evidence type="ECO:0000256" key="4">
    <source>
        <dbReference type="ARBA" id="ARBA00022771"/>
    </source>
</evidence>
<evidence type="ECO:0000259" key="11">
    <source>
        <dbReference type="PROSITE" id="PS51183"/>
    </source>
</evidence>
<sequence>MELVILVFSSGRSFGFIFGDEIVTLMGKGRPRAVEKGVLGPSTGVLSDGSLNIPSGPVYYPTEDEFKDPLEFIDKIRPEAEKYGICKIVPPQSWKPPFALDVDSFTFPTKTQAIHQLQARCPPCDPKTFRLEYIRFLEDHCGKKAPKRVVFEGQDLDLCKLFNAVKRYGGYDNVVKNKKWGDVFRFVRPSQKMSECAKHVLSQLYIEHLCDYEEYYNKISKGKYKACKRGIQRRKNCGGGVEFSSSKRRRKNKEGDKVEVGKLKEEVHDQICEQCSSGLHGEVMLLCDRCNKGWHMHCLSPPLKQVPVGNWYCLDCVNSEKDSFGFVPGKEFSLEAFRRVAERAKKKWFGSTVTSRVQLEKKFWEIVEGSVGEVEVMYGSDLDTSVYGSGFPRVKDQRPSSVEVDVWDEYCASPWNLNNLPKLPGSMLRAVHHGIAGVMVPWLYIGMLFSSFCWHFEDHCFYSMNYHHWGEPKCWYSVPGSEADAFEKVMRNSLPDLFDAQPDLLFQLVTMLNPSVLQDSGVPVYSLLQEPGNFIVTFPRSYHGGFNLGLNCAEAVNFAPADWLPHGGFGAELYQLYHKPAVLSHEELLCVVAKSDFHEKASMYLRMELLRIYEKEKTWRERLWKNGTVFSSPMQARKSPEHVGSEEDPTCIICQQLLYLAAVVCRCRPSSHVCLEHSEHLCECKPYKHRLLYRHTLAELEDLVLRTGKIRPGDQVNELQGQRSCFKDSVPLSKKVKGGVKTHAKLAEDWVLNFNKIFEKPYSRDSFASALKEAQQFLWAGSEMDPVRNAVKKLIQSQNWAEAVRSSVSKLESWSRDPQDETGRVHMDHVDELLSQDPVPCNEPCHLKLKEYQKKGKLLISEIEEALLVTSTVSIADWESLYAKSRSSPIYVKESEKLFQKLTKVKVWVENVRKCTNKKSDVSVEADVLYRLQAELLELEVQLPEGELLLDLISQVESCRSRCCELLKDSICLQKLQLHIREYNRFTVDVPELKLLREHYHDAISWKSRVNHILANINCREDQENVVNELTSIQSDGLSLKVEVEELPHIGIELKKACCRVKGLKALESKMTLDFLEQLIAEANVLQIEKEKLFVDISEALAVAMVWEERAQEVLSNEAKMSEFEDILRTSEEIIVCLPSLNDVTNAFSMANTWLSKTRPFLFPDFSVSPVSTSLLKLDTLKELVSESKLLKICLRERGMLQRVLENYTKWEANANSFLDDTVSLLDDNVGLSTECLVLKIKHQLSSLESIVEAGLSFRLEFALISKLQDACSTLRWCFKALAFCDLIPTFQEVEASLKLSSQLPGTYASCILPTTLLEGMKWLNEALKVLPPCSDRQIKLIDADKILEMSQKLCISFPLMAGQVQIAIEKHNLWLEQVALFFKLNHDERSWAKLLHLKEIGVNTAFNCSERDMVLSEVQKVERWKQNLNDTVGISAGDGILLNTALLEIKDSLDRSLAIYDKSKSCRTEPSLCVSCSMGIDDQKLAICNICKDCFHLQCIGAAIEDANCGTTTVCHYCNFIRSGKISGYKCGVTKTRPKIPDLNKLKVLLSDAERLCLWIEERSILHQIVEKAVKCSACFMEIVDLALSYQGSDLWAVAGKVVTALKATNTAEVHDALGDSKFELVLARNSWKVRAQKLLQSSQKPTMQQVQRHVKECQVICIPPDDYFRLKLTEARHIGLQWADTAKKVSIDGGALALDKVFELIEEGENLPLVCEKELKMLGDRSMLYCICRRPYDQRPMIACDNCDEWYHFDCIKLSSPPKVYICPACDSHAGQDLLSMPRAQERSTSAKVQEPQTPSPRRSDLRKRSRTSKSVKRKGDVVVRVDGSSHPRDMERLLWRNRKPFRRLARKRANFESLTPFFYVRVDDSQ</sequence>
<dbReference type="SUPFAM" id="SSF51197">
    <property type="entry name" value="Clavaminate synthase-like"/>
    <property type="match status" value="1"/>
</dbReference>
<dbReference type="SUPFAM" id="SSF46774">
    <property type="entry name" value="ARID-like"/>
    <property type="match status" value="1"/>
</dbReference>
<reference evidence="13" key="1">
    <citation type="submission" date="2023-03" db="EMBL/GenBank/DDBJ databases">
        <authorList>
            <person name="Julca I."/>
        </authorList>
    </citation>
    <scope>NUCLEOTIDE SEQUENCE</scope>
</reference>
<evidence type="ECO:0000256" key="3">
    <source>
        <dbReference type="ARBA" id="ARBA00022737"/>
    </source>
</evidence>
<feature type="domain" description="JmjC" evidence="12">
    <location>
        <begin position="409"/>
        <end position="575"/>
    </location>
</feature>
<dbReference type="SMART" id="SM01014">
    <property type="entry name" value="ARID"/>
    <property type="match status" value="1"/>
</dbReference>
<dbReference type="PROSITE" id="PS01359">
    <property type="entry name" value="ZF_PHD_1"/>
    <property type="match status" value="2"/>
</dbReference>
<evidence type="ECO:0000256" key="2">
    <source>
        <dbReference type="ARBA" id="ARBA00022723"/>
    </source>
</evidence>
<dbReference type="Gene3D" id="2.60.120.650">
    <property type="entry name" value="Cupin"/>
    <property type="match status" value="3"/>
</dbReference>
<evidence type="ECO:0000256" key="6">
    <source>
        <dbReference type="ARBA" id="ARBA00023242"/>
    </source>
</evidence>
<organism evidence="13 14">
    <name type="scientific">Oldenlandia corymbosa var. corymbosa</name>
    <dbReference type="NCBI Taxonomy" id="529605"/>
    <lineage>
        <taxon>Eukaryota</taxon>
        <taxon>Viridiplantae</taxon>
        <taxon>Streptophyta</taxon>
        <taxon>Embryophyta</taxon>
        <taxon>Tracheophyta</taxon>
        <taxon>Spermatophyta</taxon>
        <taxon>Magnoliopsida</taxon>
        <taxon>eudicotyledons</taxon>
        <taxon>Gunneridae</taxon>
        <taxon>Pentapetalae</taxon>
        <taxon>asterids</taxon>
        <taxon>lamiids</taxon>
        <taxon>Gentianales</taxon>
        <taxon>Rubiaceae</taxon>
        <taxon>Rubioideae</taxon>
        <taxon>Spermacoceae</taxon>
        <taxon>Hedyotis-Oldenlandia complex</taxon>
        <taxon>Oldenlandia</taxon>
    </lineage>
</organism>
<proteinExistence type="predicted"/>
<evidence type="ECO:0000259" key="9">
    <source>
        <dbReference type="PROSITE" id="PS50016"/>
    </source>
</evidence>
<evidence type="ECO:0000256" key="8">
    <source>
        <dbReference type="SAM" id="MobiDB-lite"/>
    </source>
</evidence>
<gene>
    <name evidence="13" type="ORF">OLC1_LOCUS5311</name>
</gene>
<evidence type="ECO:0000256" key="1">
    <source>
        <dbReference type="ARBA" id="ARBA00004123"/>
    </source>
</evidence>
<comment type="subcellular location">
    <subcellularLocation>
        <location evidence="1">Nucleus</location>
    </subcellularLocation>
</comment>
<dbReference type="InterPro" id="IPR003349">
    <property type="entry name" value="JmjN"/>
</dbReference>
<dbReference type="GO" id="GO:0008270">
    <property type="term" value="F:zinc ion binding"/>
    <property type="evidence" value="ECO:0007669"/>
    <property type="project" value="UniProtKB-KW"/>
</dbReference>
<keyword evidence="2" id="KW-0479">Metal-binding</keyword>
<evidence type="ECO:0000256" key="5">
    <source>
        <dbReference type="ARBA" id="ARBA00022833"/>
    </source>
</evidence>
<dbReference type="InterPro" id="IPR001965">
    <property type="entry name" value="Znf_PHD"/>
</dbReference>
<name>A0AAV1CHG5_OLDCO</name>
<dbReference type="GO" id="GO:0000785">
    <property type="term" value="C:chromatin"/>
    <property type="evidence" value="ECO:0007669"/>
    <property type="project" value="TreeGrafter"/>
</dbReference>
<dbReference type="Proteomes" id="UP001161247">
    <property type="component" value="Chromosome 2"/>
</dbReference>
<dbReference type="Pfam" id="PF02373">
    <property type="entry name" value="JmjC"/>
    <property type="match status" value="1"/>
</dbReference>